<feature type="transmembrane region" description="Helical" evidence="1">
    <location>
        <begin position="290"/>
        <end position="318"/>
    </location>
</feature>
<keyword evidence="1" id="KW-0812">Transmembrane</keyword>
<dbReference type="RefSeq" id="WP_348788635.1">
    <property type="nucleotide sequence ID" value="NZ_CP157390.1"/>
</dbReference>
<keyword evidence="1" id="KW-1133">Transmembrane helix</keyword>
<organism evidence="2">
    <name type="scientific">Leifsonia sp. NPDC080035</name>
    <dbReference type="NCBI Taxonomy" id="3143936"/>
    <lineage>
        <taxon>Bacteria</taxon>
        <taxon>Bacillati</taxon>
        <taxon>Actinomycetota</taxon>
        <taxon>Actinomycetes</taxon>
        <taxon>Micrococcales</taxon>
        <taxon>Microbacteriaceae</taxon>
        <taxon>Leifsonia</taxon>
    </lineage>
</organism>
<evidence type="ECO:0008006" key="3">
    <source>
        <dbReference type="Google" id="ProtNLM"/>
    </source>
</evidence>
<feature type="transmembrane region" description="Helical" evidence="1">
    <location>
        <begin position="345"/>
        <end position="363"/>
    </location>
</feature>
<dbReference type="AlphaFoldDB" id="A0AAU7GCV5"/>
<keyword evidence="1" id="KW-0472">Membrane</keyword>
<feature type="transmembrane region" description="Helical" evidence="1">
    <location>
        <begin position="258"/>
        <end position="283"/>
    </location>
</feature>
<name>A0AAU7GCV5_9MICO</name>
<sequence length="469" mass="48624">MEGVIRMPRVTNAELLQRLAALEAENAELRSRIAVAGGTTEELPVVDPIAATKRSRGWGWTLLAVVLIVVGAILAPVAVVASWAKVQLTDTDAFVATYAPLAHDPGVQAYVTDEAVKVIQDSVDIPALTSQVVDGITELGTGPAATKALDALKAPLAQGIVSLIHTTVGNFVSSDAFAQVWQEALRASHTQLVATMQGDPKAAISVGSDGSVGVQLGPIIDRVKQLLVDRGITFASQIPTVDRTITIAQNSSIPTLQIFYGVAVAAGAWLPWVAIGLLALGVIVARRRALALIGAAVALGVAMVVVVAGIGIGGLIFVGSVSPALIPAGVAETIFGTVTTPMQDTGVAVLVLAVVVAIVAWYAGPFGVPRRLRGFFGSGVTWVREAAERHGISTGRAGEWIYAQRVLLRAAVAVIAAAVVLFVRPLTPALIVWTLVIAAVVIAILELVQRPVITVPENAGDDTPIMTVS</sequence>
<reference evidence="2" key="1">
    <citation type="submission" date="2024-05" db="EMBL/GenBank/DDBJ databases">
        <title>The Natural Products Discovery Center: Release of the First 8490 Sequenced Strains for Exploring Actinobacteria Biosynthetic Diversity.</title>
        <authorList>
            <person name="Kalkreuter E."/>
            <person name="Kautsar S.A."/>
            <person name="Yang D."/>
            <person name="Bader C.D."/>
            <person name="Teijaro C.N."/>
            <person name="Fluegel L."/>
            <person name="Davis C.M."/>
            <person name="Simpson J.R."/>
            <person name="Lauterbach L."/>
            <person name="Steele A.D."/>
            <person name="Gui C."/>
            <person name="Meng S."/>
            <person name="Li G."/>
            <person name="Viehrig K."/>
            <person name="Ye F."/>
            <person name="Su P."/>
            <person name="Kiefer A.F."/>
            <person name="Nichols A."/>
            <person name="Cepeda A.J."/>
            <person name="Yan W."/>
            <person name="Fan B."/>
            <person name="Jiang Y."/>
            <person name="Adhikari A."/>
            <person name="Zheng C.-J."/>
            <person name="Schuster L."/>
            <person name="Cowan T.M."/>
            <person name="Smanski M.J."/>
            <person name="Chevrette M.G."/>
            <person name="de Carvalho L.P.S."/>
            <person name="Shen B."/>
        </authorList>
    </citation>
    <scope>NUCLEOTIDE SEQUENCE</scope>
    <source>
        <strain evidence="2">NPDC080035</strain>
    </source>
</reference>
<protein>
    <recommendedName>
        <fullName evidence="3">Integral membrane protein</fullName>
    </recommendedName>
</protein>
<proteinExistence type="predicted"/>
<feature type="transmembrane region" description="Helical" evidence="1">
    <location>
        <begin position="406"/>
        <end position="424"/>
    </location>
</feature>
<feature type="transmembrane region" description="Helical" evidence="1">
    <location>
        <begin position="430"/>
        <end position="448"/>
    </location>
</feature>
<evidence type="ECO:0000313" key="2">
    <source>
        <dbReference type="EMBL" id="XBM48690.1"/>
    </source>
</evidence>
<dbReference type="EMBL" id="CP157390">
    <property type="protein sequence ID" value="XBM48690.1"/>
    <property type="molecule type" value="Genomic_DNA"/>
</dbReference>
<gene>
    <name evidence="2" type="ORF">AAME72_02260</name>
</gene>
<evidence type="ECO:0000256" key="1">
    <source>
        <dbReference type="SAM" id="Phobius"/>
    </source>
</evidence>
<feature type="transmembrane region" description="Helical" evidence="1">
    <location>
        <begin position="62"/>
        <end position="84"/>
    </location>
</feature>
<accession>A0AAU7GCV5</accession>